<evidence type="ECO:0000256" key="1">
    <source>
        <dbReference type="SAM" id="Phobius"/>
    </source>
</evidence>
<gene>
    <name evidence="2" type="ORF">L207DRAFT_55615</name>
</gene>
<dbReference type="EMBL" id="KZ613947">
    <property type="protein sequence ID" value="PMD39236.1"/>
    <property type="molecule type" value="Genomic_DNA"/>
</dbReference>
<evidence type="ECO:0000313" key="2">
    <source>
        <dbReference type="EMBL" id="PMD39236.1"/>
    </source>
</evidence>
<proteinExistence type="predicted"/>
<keyword evidence="1" id="KW-0472">Membrane</keyword>
<dbReference type="AlphaFoldDB" id="A0A2J6RL31"/>
<keyword evidence="3" id="KW-1185">Reference proteome</keyword>
<dbReference type="Proteomes" id="UP000235786">
    <property type="component" value="Unassembled WGS sequence"/>
</dbReference>
<organism evidence="2 3">
    <name type="scientific">Hyaloscypha variabilis (strain UAMH 11265 / GT02V1 / F)</name>
    <name type="common">Meliniomyces variabilis</name>
    <dbReference type="NCBI Taxonomy" id="1149755"/>
    <lineage>
        <taxon>Eukaryota</taxon>
        <taxon>Fungi</taxon>
        <taxon>Dikarya</taxon>
        <taxon>Ascomycota</taxon>
        <taxon>Pezizomycotina</taxon>
        <taxon>Leotiomycetes</taxon>
        <taxon>Helotiales</taxon>
        <taxon>Hyaloscyphaceae</taxon>
        <taxon>Hyaloscypha</taxon>
        <taxon>Hyaloscypha variabilis</taxon>
    </lineage>
</organism>
<feature type="transmembrane region" description="Helical" evidence="1">
    <location>
        <begin position="34"/>
        <end position="59"/>
    </location>
</feature>
<reference evidence="2 3" key="1">
    <citation type="submission" date="2016-04" db="EMBL/GenBank/DDBJ databases">
        <title>A degradative enzymes factory behind the ericoid mycorrhizal symbiosis.</title>
        <authorList>
            <consortium name="DOE Joint Genome Institute"/>
            <person name="Martino E."/>
            <person name="Morin E."/>
            <person name="Grelet G."/>
            <person name="Kuo A."/>
            <person name="Kohler A."/>
            <person name="Daghino S."/>
            <person name="Barry K."/>
            <person name="Choi C."/>
            <person name="Cichocki N."/>
            <person name="Clum A."/>
            <person name="Copeland A."/>
            <person name="Hainaut M."/>
            <person name="Haridas S."/>
            <person name="Labutti K."/>
            <person name="Lindquist E."/>
            <person name="Lipzen A."/>
            <person name="Khouja H.-R."/>
            <person name="Murat C."/>
            <person name="Ohm R."/>
            <person name="Olson A."/>
            <person name="Spatafora J."/>
            <person name="Veneault-Fourrey C."/>
            <person name="Henrissat B."/>
            <person name="Grigoriev I."/>
            <person name="Martin F."/>
            <person name="Perotto S."/>
        </authorList>
    </citation>
    <scope>NUCLEOTIDE SEQUENCE [LARGE SCALE GENOMIC DNA]</scope>
    <source>
        <strain evidence="2 3">F</strain>
    </source>
</reference>
<protein>
    <submittedName>
        <fullName evidence="2">Uncharacterized protein</fullName>
    </submittedName>
</protein>
<name>A0A2J6RL31_HYAVF</name>
<keyword evidence="1" id="KW-1133">Transmembrane helix</keyword>
<accession>A0A2J6RL31</accession>
<keyword evidence="1" id="KW-0812">Transmembrane</keyword>
<sequence>MAPREPGKKGLASILKVGWLYWLYTDLGTVHHGAFSILILVGICLPSRGFWGGCLIPYVSRQRLTSTKVSISIIIHMK</sequence>
<evidence type="ECO:0000313" key="3">
    <source>
        <dbReference type="Proteomes" id="UP000235786"/>
    </source>
</evidence>